<dbReference type="EMBL" id="OX465079">
    <property type="protein sequence ID" value="CAI9277628.1"/>
    <property type="molecule type" value="Genomic_DNA"/>
</dbReference>
<protein>
    <submittedName>
        <fullName evidence="1">Uncharacterized protein</fullName>
    </submittedName>
</protein>
<sequence>MEEDMEGDEVVELKSEITKEVENIEKNYSILHDKVDAIADAITKLVEYNTSFSINFDAKSDKDSKVFEKLDEFLGSLKESMSKVDLSQQSFVP</sequence>
<reference evidence="1" key="1">
    <citation type="submission" date="2023-04" db="EMBL/GenBank/DDBJ databases">
        <authorList>
            <person name="Vijverberg K."/>
            <person name="Xiong W."/>
            <person name="Schranz E."/>
        </authorList>
    </citation>
    <scope>NUCLEOTIDE SEQUENCE</scope>
</reference>
<accession>A0AA35YP31</accession>
<keyword evidence="2" id="KW-1185">Reference proteome</keyword>
<organism evidence="1 2">
    <name type="scientific">Lactuca saligna</name>
    <name type="common">Willowleaf lettuce</name>
    <dbReference type="NCBI Taxonomy" id="75948"/>
    <lineage>
        <taxon>Eukaryota</taxon>
        <taxon>Viridiplantae</taxon>
        <taxon>Streptophyta</taxon>
        <taxon>Embryophyta</taxon>
        <taxon>Tracheophyta</taxon>
        <taxon>Spermatophyta</taxon>
        <taxon>Magnoliopsida</taxon>
        <taxon>eudicotyledons</taxon>
        <taxon>Gunneridae</taxon>
        <taxon>Pentapetalae</taxon>
        <taxon>asterids</taxon>
        <taxon>campanulids</taxon>
        <taxon>Asterales</taxon>
        <taxon>Asteraceae</taxon>
        <taxon>Cichorioideae</taxon>
        <taxon>Cichorieae</taxon>
        <taxon>Lactucinae</taxon>
        <taxon>Lactuca</taxon>
    </lineage>
</organism>
<dbReference type="AlphaFoldDB" id="A0AA35YP31"/>
<gene>
    <name evidence="1" type="ORF">LSALG_LOCUS17543</name>
</gene>
<evidence type="ECO:0000313" key="2">
    <source>
        <dbReference type="Proteomes" id="UP001177003"/>
    </source>
</evidence>
<proteinExistence type="predicted"/>
<evidence type="ECO:0000313" key="1">
    <source>
        <dbReference type="EMBL" id="CAI9277628.1"/>
    </source>
</evidence>
<dbReference type="Proteomes" id="UP001177003">
    <property type="component" value="Chromosome 3"/>
</dbReference>
<name>A0AA35YP31_LACSI</name>